<gene>
    <name evidence="1" type="ORF">EK21DRAFT_107321</name>
</gene>
<dbReference type="EMBL" id="ML978158">
    <property type="protein sequence ID" value="KAF2035196.1"/>
    <property type="molecule type" value="Genomic_DNA"/>
</dbReference>
<sequence length="99" mass="11560">MSGTKFNDLPDEVIVKIFANLPYLSTQYRYHPRVEEDGTRHLVKVYDDTELKHLLSTCTRCHRLVHETIKYEGHDWVCEIPQQCQAAGHPIPQAVREDQ</sequence>
<evidence type="ECO:0000313" key="2">
    <source>
        <dbReference type="Proteomes" id="UP000799777"/>
    </source>
</evidence>
<organism evidence="1 2">
    <name type="scientific">Setomelanomma holmii</name>
    <dbReference type="NCBI Taxonomy" id="210430"/>
    <lineage>
        <taxon>Eukaryota</taxon>
        <taxon>Fungi</taxon>
        <taxon>Dikarya</taxon>
        <taxon>Ascomycota</taxon>
        <taxon>Pezizomycotina</taxon>
        <taxon>Dothideomycetes</taxon>
        <taxon>Pleosporomycetidae</taxon>
        <taxon>Pleosporales</taxon>
        <taxon>Pleosporineae</taxon>
        <taxon>Phaeosphaeriaceae</taxon>
        <taxon>Setomelanomma</taxon>
    </lineage>
</organism>
<dbReference type="Proteomes" id="UP000799777">
    <property type="component" value="Unassembled WGS sequence"/>
</dbReference>
<dbReference type="CDD" id="cd09917">
    <property type="entry name" value="F-box_SF"/>
    <property type="match status" value="1"/>
</dbReference>
<keyword evidence="2" id="KW-1185">Reference proteome</keyword>
<evidence type="ECO:0000313" key="1">
    <source>
        <dbReference type="EMBL" id="KAF2035196.1"/>
    </source>
</evidence>
<name>A0A9P4HLK7_9PLEO</name>
<evidence type="ECO:0008006" key="3">
    <source>
        <dbReference type="Google" id="ProtNLM"/>
    </source>
</evidence>
<proteinExistence type="predicted"/>
<dbReference type="AlphaFoldDB" id="A0A9P4HLK7"/>
<protein>
    <recommendedName>
        <fullName evidence="3">F-box domain-containing protein</fullName>
    </recommendedName>
</protein>
<reference evidence="1" key="1">
    <citation type="journal article" date="2020" name="Stud. Mycol.">
        <title>101 Dothideomycetes genomes: a test case for predicting lifestyles and emergence of pathogens.</title>
        <authorList>
            <person name="Haridas S."/>
            <person name="Albert R."/>
            <person name="Binder M."/>
            <person name="Bloem J."/>
            <person name="Labutti K."/>
            <person name="Salamov A."/>
            <person name="Andreopoulos B."/>
            <person name="Baker S."/>
            <person name="Barry K."/>
            <person name="Bills G."/>
            <person name="Bluhm B."/>
            <person name="Cannon C."/>
            <person name="Castanera R."/>
            <person name="Culley D."/>
            <person name="Daum C."/>
            <person name="Ezra D."/>
            <person name="Gonzalez J."/>
            <person name="Henrissat B."/>
            <person name="Kuo A."/>
            <person name="Liang C."/>
            <person name="Lipzen A."/>
            <person name="Lutzoni F."/>
            <person name="Magnuson J."/>
            <person name="Mondo S."/>
            <person name="Nolan M."/>
            <person name="Ohm R."/>
            <person name="Pangilinan J."/>
            <person name="Park H.-J."/>
            <person name="Ramirez L."/>
            <person name="Alfaro M."/>
            <person name="Sun H."/>
            <person name="Tritt A."/>
            <person name="Yoshinaga Y."/>
            <person name="Zwiers L.-H."/>
            <person name="Turgeon B."/>
            <person name="Goodwin S."/>
            <person name="Spatafora J."/>
            <person name="Crous P."/>
            <person name="Grigoriev I."/>
        </authorList>
    </citation>
    <scope>NUCLEOTIDE SEQUENCE</scope>
    <source>
        <strain evidence="1">CBS 110217</strain>
    </source>
</reference>
<comment type="caution">
    <text evidence="1">The sequence shown here is derived from an EMBL/GenBank/DDBJ whole genome shotgun (WGS) entry which is preliminary data.</text>
</comment>
<accession>A0A9P4HLK7</accession>